<comment type="caution">
    <text evidence="1">The sequence shown here is derived from an EMBL/GenBank/DDBJ whole genome shotgun (WGS) entry which is preliminary data.</text>
</comment>
<organism evidence="1 2">
    <name type="scientific">Entomophthora muscae</name>
    <dbReference type="NCBI Taxonomy" id="34485"/>
    <lineage>
        <taxon>Eukaryota</taxon>
        <taxon>Fungi</taxon>
        <taxon>Fungi incertae sedis</taxon>
        <taxon>Zoopagomycota</taxon>
        <taxon>Entomophthoromycotina</taxon>
        <taxon>Entomophthoromycetes</taxon>
        <taxon>Entomophthorales</taxon>
        <taxon>Entomophthoraceae</taxon>
        <taxon>Entomophthora</taxon>
    </lineage>
</organism>
<reference evidence="1" key="1">
    <citation type="submission" date="2022-04" db="EMBL/GenBank/DDBJ databases">
        <title>Genome of the entomopathogenic fungus Entomophthora muscae.</title>
        <authorList>
            <person name="Elya C."/>
            <person name="Lovett B.R."/>
            <person name="Lee E."/>
            <person name="Macias A.M."/>
            <person name="Hajek A.E."/>
            <person name="De Bivort B.L."/>
            <person name="Kasson M.T."/>
            <person name="De Fine Licht H.H."/>
            <person name="Stajich J.E."/>
        </authorList>
    </citation>
    <scope>NUCLEOTIDE SEQUENCE</scope>
    <source>
        <strain evidence="1">Berkeley</strain>
    </source>
</reference>
<proteinExistence type="predicted"/>
<protein>
    <submittedName>
        <fullName evidence="1">Uncharacterized protein</fullName>
    </submittedName>
</protein>
<keyword evidence="2" id="KW-1185">Reference proteome</keyword>
<gene>
    <name evidence="1" type="ORF">DSO57_1020635</name>
</gene>
<accession>A0ACC2RUQ8</accession>
<name>A0ACC2RUQ8_9FUNG</name>
<evidence type="ECO:0000313" key="1">
    <source>
        <dbReference type="EMBL" id="KAJ9053794.1"/>
    </source>
</evidence>
<dbReference type="Proteomes" id="UP001165960">
    <property type="component" value="Unassembled WGS sequence"/>
</dbReference>
<evidence type="ECO:0000313" key="2">
    <source>
        <dbReference type="Proteomes" id="UP001165960"/>
    </source>
</evidence>
<dbReference type="EMBL" id="QTSX02006487">
    <property type="protein sequence ID" value="KAJ9053794.1"/>
    <property type="molecule type" value="Genomic_DNA"/>
</dbReference>
<sequence length="194" mass="22380">MGRIIVTKSNAVHYFPRPNGPCAGKTIVTEADSTKELCRINTSTLTVNYTPDNSCNEKVFCCDTPPLTDRSSVDACKEKSKALVFRRVSVYGRSNISREENISRAWTKVDDIDLLYENDASKFYDGFEFEINYLDELLVRRLLEERRPDQKFSLIMNVFNWEDYEYDISKYASKVHQIVFFVQPGGEGLEDLEN</sequence>